<proteinExistence type="predicted"/>
<dbReference type="EMBL" id="JANPWB010000003">
    <property type="protein sequence ID" value="KAJ1197231.1"/>
    <property type="molecule type" value="Genomic_DNA"/>
</dbReference>
<evidence type="ECO:0000256" key="1">
    <source>
        <dbReference type="SAM" id="MobiDB-lite"/>
    </source>
</evidence>
<name>A0AAV7V9Y5_PLEWA</name>
<feature type="region of interest" description="Disordered" evidence="1">
    <location>
        <begin position="1"/>
        <end position="44"/>
    </location>
</feature>
<reference evidence="2" key="1">
    <citation type="journal article" date="2022" name="bioRxiv">
        <title>Sequencing and chromosome-scale assembly of the giantPleurodeles waltlgenome.</title>
        <authorList>
            <person name="Brown T."/>
            <person name="Elewa A."/>
            <person name="Iarovenko S."/>
            <person name="Subramanian E."/>
            <person name="Araus A.J."/>
            <person name="Petzold A."/>
            <person name="Susuki M."/>
            <person name="Suzuki K.-i.T."/>
            <person name="Hayashi T."/>
            <person name="Toyoda A."/>
            <person name="Oliveira C."/>
            <person name="Osipova E."/>
            <person name="Leigh N.D."/>
            <person name="Simon A."/>
            <person name="Yun M.H."/>
        </authorList>
    </citation>
    <scope>NUCLEOTIDE SEQUENCE</scope>
    <source>
        <strain evidence="2">20211129_DDA</strain>
        <tissue evidence="2">Liver</tissue>
    </source>
</reference>
<evidence type="ECO:0000313" key="3">
    <source>
        <dbReference type="Proteomes" id="UP001066276"/>
    </source>
</evidence>
<evidence type="ECO:0000313" key="2">
    <source>
        <dbReference type="EMBL" id="KAJ1197231.1"/>
    </source>
</evidence>
<organism evidence="2 3">
    <name type="scientific">Pleurodeles waltl</name>
    <name type="common">Iberian ribbed newt</name>
    <dbReference type="NCBI Taxonomy" id="8319"/>
    <lineage>
        <taxon>Eukaryota</taxon>
        <taxon>Metazoa</taxon>
        <taxon>Chordata</taxon>
        <taxon>Craniata</taxon>
        <taxon>Vertebrata</taxon>
        <taxon>Euteleostomi</taxon>
        <taxon>Amphibia</taxon>
        <taxon>Batrachia</taxon>
        <taxon>Caudata</taxon>
        <taxon>Salamandroidea</taxon>
        <taxon>Salamandridae</taxon>
        <taxon>Pleurodelinae</taxon>
        <taxon>Pleurodeles</taxon>
    </lineage>
</organism>
<sequence length="86" mass="9553">MPSGRVSGEACGTGEAQTTVRRRSKRRHHTPGTWSVEQLKQEREESRQLVETVTSVASLLFGPNMMPEVFLMALLNLQKLVSRGAT</sequence>
<accession>A0AAV7V9Y5</accession>
<dbReference type="Proteomes" id="UP001066276">
    <property type="component" value="Chromosome 2_1"/>
</dbReference>
<gene>
    <name evidence="2" type="ORF">NDU88_001093</name>
</gene>
<keyword evidence="3" id="KW-1185">Reference proteome</keyword>
<comment type="caution">
    <text evidence="2">The sequence shown here is derived from an EMBL/GenBank/DDBJ whole genome shotgun (WGS) entry which is preliminary data.</text>
</comment>
<feature type="compositionally biased region" description="Basic residues" evidence="1">
    <location>
        <begin position="20"/>
        <end position="30"/>
    </location>
</feature>
<protein>
    <submittedName>
        <fullName evidence="2">Uncharacterized protein</fullName>
    </submittedName>
</protein>
<dbReference type="AlphaFoldDB" id="A0AAV7V9Y5"/>